<evidence type="ECO:0000313" key="1">
    <source>
        <dbReference type="EMBL" id="KAJ8968347.1"/>
    </source>
</evidence>
<protein>
    <submittedName>
        <fullName evidence="1">Uncharacterized protein</fullName>
    </submittedName>
</protein>
<name>A0ABQ9IXG4_9CUCU</name>
<dbReference type="EMBL" id="JAPWTJ010002018">
    <property type="protein sequence ID" value="KAJ8968347.1"/>
    <property type="molecule type" value="Genomic_DNA"/>
</dbReference>
<evidence type="ECO:0000313" key="2">
    <source>
        <dbReference type="Proteomes" id="UP001162164"/>
    </source>
</evidence>
<proteinExistence type="predicted"/>
<keyword evidence="2" id="KW-1185">Reference proteome</keyword>
<gene>
    <name evidence="1" type="ORF">NQ317_011227</name>
</gene>
<accession>A0ABQ9IXG4</accession>
<sequence>MAGSGFVKATSGNLPAVDVLMVAEFMKRDKRFNIAEVRGSKAANILELKFKEDFKQELCTFKNLLKPQDFVIFGAYDIEVDKTHGLCSLIEEKINLYRDIQQSDASKEAIIELRNVVTFFGEGICYNNINIKNQVSLNHLEYSFEEPNVKEEVQRLNSSEQGELERMEIYRYELCHYQARRRKNLKKTLVGSQGYFRSANL</sequence>
<reference evidence="1" key="1">
    <citation type="journal article" date="2023" name="Insect Mol. Biol.">
        <title>Genome sequencing provides insights into the evolution of gene families encoding plant cell wall-degrading enzymes in longhorned beetles.</title>
        <authorList>
            <person name="Shin N.R."/>
            <person name="Okamura Y."/>
            <person name="Kirsch R."/>
            <person name="Pauchet Y."/>
        </authorList>
    </citation>
    <scope>NUCLEOTIDE SEQUENCE</scope>
    <source>
        <strain evidence="1">MMC_N1</strain>
    </source>
</reference>
<comment type="caution">
    <text evidence="1">The sequence shown here is derived from an EMBL/GenBank/DDBJ whole genome shotgun (WGS) entry which is preliminary data.</text>
</comment>
<organism evidence="1 2">
    <name type="scientific">Molorchus minor</name>
    <dbReference type="NCBI Taxonomy" id="1323400"/>
    <lineage>
        <taxon>Eukaryota</taxon>
        <taxon>Metazoa</taxon>
        <taxon>Ecdysozoa</taxon>
        <taxon>Arthropoda</taxon>
        <taxon>Hexapoda</taxon>
        <taxon>Insecta</taxon>
        <taxon>Pterygota</taxon>
        <taxon>Neoptera</taxon>
        <taxon>Endopterygota</taxon>
        <taxon>Coleoptera</taxon>
        <taxon>Polyphaga</taxon>
        <taxon>Cucujiformia</taxon>
        <taxon>Chrysomeloidea</taxon>
        <taxon>Cerambycidae</taxon>
        <taxon>Lamiinae</taxon>
        <taxon>Monochamini</taxon>
        <taxon>Molorchus</taxon>
    </lineage>
</organism>
<dbReference type="Proteomes" id="UP001162164">
    <property type="component" value="Unassembled WGS sequence"/>
</dbReference>